<sequence>MPCCVNRRHASVAACAALTLCTLLAATPAGAQMARNFPATALRGTLQITQPPEALLNGQSARLAPGARIRDMQNMQHVSGRFAGETLTVNYTLEPGTGLVKDVWILRADEAAKKPWPTTAAEAAKWTFDPLAQIWTKP</sequence>
<reference evidence="2 3" key="1">
    <citation type="submission" date="2024-04" db="EMBL/GenBank/DDBJ databases">
        <title>Novel species of the genus Ideonella isolated from streams.</title>
        <authorList>
            <person name="Lu H."/>
        </authorList>
    </citation>
    <scope>NUCLEOTIDE SEQUENCE [LARGE SCALE GENOMIC DNA]</scope>
    <source>
        <strain evidence="2 3">DXS22W</strain>
    </source>
</reference>
<dbReference type="EMBL" id="JBBUTH010000011">
    <property type="protein sequence ID" value="MEK8053479.1"/>
    <property type="molecule type" value="Genomic_DNA"/>
</dbReference>
<keyword evidence="1" id="KW-0732">Signal</keyword>
<comment type="caution">
    <text evidence="2">The sequence shown here is derived from an EMBL/GenBank/DDBJ whole genome shotgun (WGS) entry which is preliminary data.</text>
</comment>
<evidence type="ECO:0000313" key="3">
    <source>
        <dbReference type="Proteomes" id="UP001365405"/>
    </source>
</evidence>
<organism evidence="2 3">
    <name type="scientific">Pseudaquabacterium inlustre</name>
    <dbReference type="NCBI Taxonomy" id="2984192"/>
    <lineage>
        <taxon>Bacteria</taxon>
        <taxon>Pseudomonadati</taxon>
        <taxon>Pseudomonadota</taxon>
        <taxon>Betaproteobacteria</taxon>
        <taxon>Burkholderiales</taxon>
        <taxon>Sphaerotilaceae</taxon>
        <taxon>Pseudaquabacterium</taxon>
    </lineage>
</organism>
<name>A0ABU9CRU6_9BURK</name>
<proteinExistence type="predicted"/>
<feature type="signal peptide" evidence="1">
    <location>
        <begin position="1"/>
        <end position="31"/>
    </location>
</feature>
<gene>
    <name evidence="2" type="ORF">AACH10_24695</name>
</gene>
<keyword evidence="3" id="KW-1185">Reference proteome</keyword>
<dbReference type="RefSeq" id="WP_341413208.1">
    <property type="nucleotide sequence ID" value="NZ_JBBUTH010000011.1"/>
</dbReference>
<dbReference type="Proteomes" id="UP001365405">
    <property type="component" value="Unassembled WGS sequence"/>
</dbReference>
<feature type="chain" id="PRO_5046631243" evidence="1">
    <location>
        <begin position="32"/>
        <end position="138"/>
    </location>
</feature>
<protein>
    <submittedName>
        <fullName evidence="2">Uncharacterized protein</fullName>
    </submittedName>
</protein>
<evidence type="ECO:0000256" key="1">
    <source>
        <dbReference type="SAM" id="SignalP"/>
    </source>
</evidence>
<accession>A0ABU9CRU6</accession>
<evidence type="ECO:0000313" key="2">
    <source>
        <dbReference type="EMBL" id="MEK8053479.1"/>
    </source>
</evidence>